<evidence type="ECO:0000313" key="10">
    <source>
        <dbReference type="Proteomes" id="UP001362999"/>
    </source>
</evidence>
<protein>
    <submittedName>
        <fullName evidence="9">Patatin-like phospholipase domain-containing protein</fullName>
    </submittedName>
</protein>
<accession>A0AAW0E8J2</accession>
<dbReference type="SUPFAM" id="SSF143503">
    <property type="entry name" value="PUG domain-like"/>
    <property type="match status" value="1"/>
</dbReference>
<feature type="short sequence motif" description="GXSXG" evidence="5">
    <location>
        <begin position="313"/>
        <end position="317"/>
    </location>
</feature>
<dbReference type="InterPro" id="IPR021771">
    <property type="entry name" value="Triacylglycerol_lipase_N"/>
</dbReference>
<keyword evidence="4 5" id="KW-0443">Lipid metabolism</keyword>
<evidence type="ECO:0000256" key="3">
    <source>
        <dbReference type="ARBA" id="ARBA00022963"/>
    </source>
</evidence>
<dbReference type="SMART" id="SM00580">
    <property type="entry name" value="PUG"/>
    <property type="match status" value="1"/>
</dbReference>
<feature type="transmembrane region" description="Helical" evidence="7">
    <location>
        <begin position="276"/>
        <end position="295"/>
    </location>
</feature>
<dbReference type="Gene3D" id="1.20.58.2190">
    <property type="match status" value="1"/>
</dbReference>
<feature type="region of interest" description="Disordered" evidence="6">
    <location>
        <begin position="994"/>
        <end position="1051"/>
    </location>
</feature>
<feature type="compositionally biased region" description="Low complexity" evidence="6">
    <location>
        <begin position="38"/>
        <end position="52"/>
    </location>
</feature>
<keyword evidence="2 5" id="KW-0378">Hydrolase</keyword>
<evidence type="ECO:0000256" key="5">
    <source>
        <dbReference type="PROSITE-ProRule" id="PRU01161"/>
    </source>
</evidence>
<dbReference type="Pfam" id="PF11815">
    <property type="entry name" value="DUF3336"/>
    <property type="match status" value="1"/>
</dbReference>
<dbReference type="InterPro" id="IPR018997">
    <property type="entry name" value="PUB_domain"/>
</dbReference>
<dbReference type="PROSITE" id="PS51635">
    <property type="entry name" value="PNPLA"/>
    <property type="match status" value="1"/>
</dbReference>
<dbReference type="GO" id="GO:0006641">
    <property type="term" value="P:triglyceride metabolic process"/>
    <property type="evidence" value="ECO:0007669"/>
    <property type="project" value="UniProtKB-ARBA"/>
</dbReference>
<keyword evidence="7" id="KW-1133">Transmembrane helix</keyword>
<sequence length="1051" mass="118488">MSSEALLSADYVNQAHILAFAEALKLVDHDSPHDRTQPDPSSPTSPVVPATPGLARKASKPSIQKVSALSDFAPINLRVKKRKRKEKTYRSHGKTPRHDWSFVLFRWPLLGFIFLIIAVQFGFYVFLRQLVNVKEWISAWRGQKGRLRKKLRASRTYGEWKTTALALDEYLHFDEWKKEDEDPFYDWKLVRKVHRSLKTLREANDVRGCLGVLETCIRSNFAAVESPRLYSETFLGTKDLIETYFEEQEKALEFIRDSPDLKIDEKKRFFKAANTNLGISALCLSGGASFGYYHFGVVKALLDEGLLPRVITGTSAGGLIAALCCTRKDSELKQLLVPELANRITACEDSFGVWSKRVWRTGARFDPITWARKCTFFTRGSMTFKEAYLRTGRILNISVIPVDRHSPTRLLNYLTAPNVVIWSCLLASAAVPGILPPVVLMQKLRDGSVVPWNWGSRFKDGSLRVDVPIQALHTYFNVTAPVVSQVNPHVHLFFFAPRGSAGKPVAHRKGKGWRGNFILSAAEQWLKHELTKNFKLIRDLELLPQLLGQDWSSVFLQRFDANVTIWPRTRFWDWIRILSDPDPQELERMMRVGQLVTWPKLRIIANRARIEKQIYLGRQSIRKSLNSKPATDTAHQRNGNAQRLAPSPQPSGSDRPLSVDTDAEQAFSHNSRPFFRNKRIRISPSNSGVSTPKEHHHNRHADPLRSPASRRKWASSLLSTDDGVSLHSELAPPSTPGNEGFLTRLRTKSLSTLPSGTTVQEIPLLDPADDDAWSSDSSSDDDLVELTHSLPFTTMSSAPSSSNIAAADLAAAAERRLQQRQAASPSELQFSGAEHDLRQKFRRLIQPGILGRNADAQALASLKTLLTIAENLLNDFDNEKFRQFKPTNPLIKRNIIDPKGTVEYARELGFNPEVRDYQPYYTFNPRKKDHLRIGAEILRAQFELLEQKEARASQAKKEEKAVAAAAAEKVRLAYEDDRKKKMLFDELEKERRQARIAAAAAREAATREAAPPDEEDADGDEDDEDFMPGSGNVLGHTSNPSNSVSSNKKTD</sequence>
<feature type="region of interest" description="Disordered" evidence="6">
    <location>
        <begin position="30"/>
        <end position="54"/>
    </location>
</feature>
<organism evidence="9 10">
    <name type="scientific">Favolaschia claudopus</name>
    <dbReference type="NCBI Taxonomy" id="2862362"/>
    <lineage>
        <taxon>Eukaryota</taxon>
        <taxon>Fungi</taxon>
        <taxon>Dikarya</taxon>
        <taxon>Basidiomycota</taxon>
        <taxon>Agaricomycotina</taxon>
        <taxon>Agaricomycetes</taxon>
        <taxon>Agaricomycetidae</taxon>
        <taxon>Agaricales</taxon>
        <taxon>Marasmiineae</taxon>
        <taxon>Mycenaceae</taxon>
        <taxon>Favolaschia</taxon>
    </lineage>
</organism>
<feature type="compositionally biased region" description="Low complexity" evidence="6">
    <location>
        <begin position="1038"/>
        <end position="1051"/>
    </location>
</feature>
<reference evidence="9 10" key="1">
    <citation type="journal article" date="2024" name="J Genomics">
        <title>Draft genome sequencing and assembly of Favolaschia claudopus CIRM-BRFM 2984 isolated from oak limbs.</title>
        <authorList>
            <person name="Navarro D."/>
            <person name="Drula E."/>
            <person name="Chaduli D."/>
            <person name="Cazenave R."/>
            <person name="Ahrendt S."/>
            <person name="Wang J."/>
            <person name="Lipzen A."/>
            <person name="Daum C."/>
            <person name="Barry K."/>
            <person name="Grigoriev I.V."/>
            <person name="Favel A."/>
            <person name="Rosso M.N."/>
            <person name="Martin F."/>
        </authorList>
    </citation>
    <scope>NUCLEOTIDE SEQUENCE [LARGE SCALE GENOMIC DNA]</scope>
    <source>
        <strain evidence="9 10">CIRM-BRFM 2984</strain>
    </source>
</reference>
<comment type="caution">
    <text evidence="5">Lacks conserved residue(s) required for the propagation of feature annotation.</text>
</comment>
<dbReference type="Pfam" id="PF01734">
    <property type="entry name" value="Patatin"/>
    <property type="match status" value="1"/>
</dbReference>
<dbReference type="CDD" id="cd07232">
    <property type="entry name" value="Pat_PLPL"/>
    <property type="match status" value="1"/>
</dbReference>
<keyword evidence="3 5" id="KW-0442">Lipid degradation</keyword>
<dbReference type="Gene3D" id="3.40.1090.10">
    <property type="entry name" value="Cytosolic phospholipase A2 catalytic domain"/>
    <property type="match status" value="2"/>
</dbReference>
<evidence type="ECO:0000256" key="4">
    <source>
        <dbReference type="ARBA" id="ARBA00023098"/>
    </source>
</evidence>
<feature type="active site" description="Nucleophile" evidence="5">
    <location>
        <position position="315"/>
    </location>
</feature>
<dbReference type="Proteomes" id="UP001362999">
    <property type="component" value="Unassembled WGS sequence"/>
</dbReference>
<name>A0AAW0E8J2_9AGAR</name>
<dbReference type="AlphaFoldDB" id="A0AAW0E8J2"/>
<feature type="active site" description="Proton acceptor" evidence="5">
    <location>
        <position position="460"/>
    </location>
</feature>
<dbReference type="InterPro" id="IPR050301">
    <property type="entry name" value="NTE"/>
</dbReference>
<dbReference type="GO" id="GO:0004806">
    <property type="term" value="F:triacylglycerol lipase activity"/>
    <property type="evidence" value="ECO:0007669"/>
    <property type="project" value="InterPro"/>
</dbReference>
<gene>
    <name evidence="9" type="ORF">R3P38DRAFT_2596436</name>
</gene>
<feature type="compositionally biased region" description="Acidic residues" evidence="6">
    <location>
        <begin position="1011"/>
        <end position="1026"/>
    </location>
</feature>
<dbReference type="SUPFAM" id="SSF52151">
    <property type="entry name" value="FabD/lysophospholipase-like"/>
    <property type="match status" value="1"/>
</dbReference>
<dbReference type="InterPro" id="IPR002641">
    <property type="entry name" value="PNPLA_dom"/>
</dbReference>
<dbReference type="EMBL" id="JAWWNJ010000002">
    <property type="protein sequence ID" value="KAK7061747.1"/>
    <property type="molecule type" value="Genomic_DNA"/>
</dbReference>
<keyword evidence="7" id="KW-0472">Membrane</keyword>
<feature type="region of interest" description="Disordered" evidence="6">
    <location>
        <begin position="625"/>
        <end position="741"/>
    </location>
</feature>
<dbReference type="Pfam" id="PF09409">
    <property type="entry name" value="PUB"/>
    <property type="match status" value="1"/>
</dbReference>
<feature type="transmembrane region" description="Helical" evidence="7">
    <location>
        <begin position="107"/>
        <end position="127"/>
    </location>
</feature>
<dbReference type="InterPro" id="IPR016035">
    <property type="entry name" value="Acyl_Trfase/lysoPLipase"/>
</dbReference>
<dbReference type="CDD" id="cd09212">
    <property type="entry name" value="PUB"/>
    <property type="match status" value="1"/>
</dbReference>
<comment type="similarity">
    <text evidence="1">Belongs to the PLPL family.</text>
</comment>
<keyword evidence="10" id="KW-1185">Reference proteome</keyword>
<keyword evidence="7" id="KW-0812">Transmembrane</keyword>
<evidence type="ECO:0000256" key="2">
    <source>
        <dbReference type="ARBA" id="ARBA00022801"/>
    </source>
</evidence>
<evidence type="ECO:0000256" key="6">
    <source>
        <dbReference type="SAM" id="MobiDB-lite"/>
    </source>
</evidence>
<dbReference type="PANTHER" id="PTHR14226">
    <property type="entry name" value="NEUROPATHY TARGET ESTERASE/SWISS CHEESE D.MELANOGASTER"/>
    <property type="match status" value="1"/>
</dbReference>
<proteinExistence type="inferred from homology"/>
<comment type="caution">
    <text evidence="9">The sequence shown here is derived from an EMBL/GenBank/DDBJ whole genome shotgun (WGS) entry which is preliminary data.</text>
</comment>
<evidence type="ECO:0000256" key="1">
    <source>
        <dbReference type="ARBA" id="ARBA00006104"/>
    </source>
</evidence>
<feature type="compositionally biased region" description="Low complexity" evidence="6">
    <location>
        <begin position="995"/>
        <end position="1009"/>
    </location>
</feature>
<dbReference type="InterPro" id="IPR036339">
    <property type="entry name" value="PUB-like_dom_sf"/>
</dbReference>
<evidence type="ECO:0000259" key="8">
    <source>
        <dbReference type="PROSITE" id="PS51635"/>
    </source>
</evidence>
<dbReference type="GO" id="GO:0016042">
    <property type="term" value="P:lipid catabolic process"/>
    <property type="evidence" value="ECO:0007669"/>
    <property type="project" value="UniProtKB-UniRule"/>
</dbReference>
<dbReference type="PANTHER" id="PTHR14226:SF66">
    <property type="entry name" value="TRIACYLGLYCEROL LIPASE PTL2"/>
    <property type="match status" value="1"/>
</dbReference>
<feature type="domain" description="PNPLA" evidence="8">
    <location>
        <begin position="282"/>
        <end position="473"/>
    </location>
</feature>
<evidence type="ECO:0000256" key="7">
    <source>
        <dbReference type="SAM" id="Phobius"/>
    </source>
</evidence>
<evidence type="ECO:0000313" key="9">
    <source>
        <dbReference type="EMBL" id="KAK7061747.1"/>
    </source>
</evidence>